<name>A0A9D1PSA7_9SPIO</name>
<dbReference type="Proteomes" id="UP000823936">
    <property type="component" value="Unassembled WGS sequence"/>
</dbReference>
<feature type="transmembrane region" description="Helical" evidence="5">
    <location>
        <begin position="67"/>
        <end position="88"/>
    </location>
</feature>
<reference evidence="6" key="1">
    <citation type="journal article" date="2021" name="PeerJ">
        <title>Extensive microbial diversity within the chicken gut microbiome revealed by metagenomics and culture.</title>
        <authorList>
            <person name="Gilroy R."/>
            <person name="Ravi A."/>
            <person name="Getino M."/>
            <person name="Pursley I."/>
            <person name="Horton D.L."/>
            <person name="Alikhan N.F."/>
            <person name="Baker D."/>
            <person name="Gharbi K."/>
            <person name="Hall N."/>
            <person name="Watson M."/>
            <person name="Adriaenssens E.M."/>
            <person name="Foster-Nyarko E."/>
            <person name="Jarju S."/>
            <person name="Secka A."/>
            <person name="Antonio M."/>
            <person name="Oren A."/>
            <person name="Chaudhuri R.R."/>
            <person name="La Ragione R."/>
            <person name="Hildebrand F."/>
            <person name="Pallen M.J."/>
        </authorList>
    </citation>
    <scope>NUCLEOTIDE SEQUENCE</scope>
    <source>
        <strain evidence="6">Gambia11-129</strain>
    </source>
</reference>
<evidence type="ECO:0000313" key="6">
    <source>
        <dbReference type="EMBL" id="HIV98195.1"/>
    </source>
</evidence>
<evidence type="ECO:0000256" key="5">
    <source>
        <dbReference type="SAM" id="Phobius"/>
    </source>
</evidence>
<feature type="transmembrane region" description="Helical" evidence="5">
    <location>
        <begin position="35"/>
        <end position="55"/>
    </location>
</feature>
<comment type="subcellular location">
    <subcellularLocation>
        <location evidence="1">Membrane</location>
        <topology evidence="1">Multi-pass membrane protein</topology>
    </subcellularLocation>
</comment>
<evidence type="ECO:0000313" key="7">
    <source>
        <dbReference type="Proteomes" id="UP000823936"/>
    </source>
</evidence>
<evidence type="ECO:0000256" key="3">
    <source>
        <dbReference type="ARBA" id="ARBA00022989"/>
    </source>
</evidence>
<protein>
    <submittedName>
        <fullName evidence="6">CvpA family protein</fullName>
    </submittedName>
</protein>
<organism evidence="6 7">
    <name type="scientific">Candidatus Ornithospirochaeta avicola</name>
    <dbReference type="NCBI Taxonomy" id="2840896"/>
    <lineage>
        <taxon>Bacteria</taxon>
        <taxon>Pseudomonadati</taxon>
        <taxon>Spirochaetota</taxon>
        <taxon>Spirochaetia</taxon>
        <taxon>Spirochaetales</taxon>
        <taxon>Spirochaetaceae</taxon>
        <taxon>Spirochaetaceae incertae sedis</taxon>
        <taxon>Candidatus Ornithospirochaeta</taxon>
    </lineage>
</organism>
<dbReference type="InterPro" id="IPR003825">
    <property type="entry name" value="Colicin-V_CvpA"/>
</dbReference>
<comment type="caution">
    <text evidence="6">The sequence shown here is derived from an EMBL/GenBank/DDBJ whole genome shotgun (WGS) entry which is preliminary data.</text>
</comment>
<sequence>MTFNYLDIALLIILLLSLIGGLVRGILKSVSWLPGIALGLLAAVLFNKALTEIILKYSVLSPMIASAISVVSLVCVTYFIVRLIFVFFSSALESIGLGAIDKVLGGIFSLLLSIMVLGMIYTVICTVSAASSVAQYMNGSFIIKNIINPVFRETVEIINSGL</sequence>
<keyword evidence="3 5" id="KW-1133">Transmembrane helix</keyword>
<accession>A0A9D1PSA7</accession>
<dbReference type="EMBL" id="DXHU01000002">
    <property type="protein sequence ID" value="HIV98195.1"/>
    <property type="molecule type" value="Genomic_DNA"/>
</dbReference>
<dbReference type="GO" id="GO:0009403">
    <property type="term" value="P:toxin biosynthetic process"/>
    <property type="evidence" value="ECO:0007669"/>
    <property type="project" value="InterPro"/>
</dbReference>
<evidence type="ECO:0000256" key="1">
    <source>
        <dbReference type="ARBA" id="ARBA00004141"/>
    </source>
</evidence>
<dbReference type="AlphaFoldDB" id="A0A9D1PSA7"/>
<keyword evidence="2 5" id="KW-0812">Transmembrane</keyword>
<keyword evidence="4 5" id="KW-0472">Membrane</keyword>
<dbReference type="GO" id="GO:0016020">
    <property type="term" value="C:membrane"/>
    <property type="evidence" value="ECO:0007669"/>
    <property type="project" value="UniProtKB-SubCell"/>
</dbReference>
<evidence type="ECO:0000256" key="2">
    <source>
        <dbReference type="ARBA" id="ARBA00022692"/>
    </source>
</evidence>
<evidence type="ECO:0000256" key="4">
    <source>
        <dbReference type="ARBA" id="ARBA00023136"/>
    </source>
</evidence>
<reference evidence="6" key="2">
    <citation type="submission" date="2021-04" db="EMBL/GenBank/DDBJ databases">
        <authorList>
            <person name="Gilroy R."/>
        </authorList>
    </citation>
    <scope>NUCLEOTIDE SEQUENCE</scope>
    <source>
        <strain evidence="6">Gambia11-129</strain>
    </source>
</reference>
<gene>
    <name evidence="6" type="ORF">IAB12_00205</name>
</gene>
<dbReference type="PANTHER" id="PTHR37306">
    <property type="entry name" value="COLICIN V PRODUCTION PROTEIN"/>
    <property type="match status" value="1"/>
</dbReference>
<feature type="transmembrane region" description="Helical" evidence="5">
    <location>
        <begin position="108"/>
        <end position="134"/>
    </location>
</feature>
<dbReference type="Pfam" id="PF02674">
    <property type="entry name" value="Colicin_V"/>
    <property type="match status" value="1"/>
</dbReference>
<proteinExistence type="predicted"/>
<dbReference type="PANTHER" id="PTHR37306:SF1">
    <property type="entry name" value="COLICIN V PRODUCTION PROTEIN"/>
    <property type="match status" value="1"/>
</dbReference>